<name>A0A8C5UCY6_9PASS</name>
<sequence length="55" mass="6076">SDGRSWVACPRHLKPVCGTDGNTYGNDCGICLYNDVEKEHDGECDPKPIVVRQNL</sequence>
<dbReference type="PROSITE" id="PS00282">
    <property type="entry name" value="KAZAL_1"/>
    <property type="match status" value="1"/>
</dbReference>
<dbReference type="GO" id="GO:0004867">
    <property type="term" value="F:serine-type endopeptidase inhibitor activity"/>
    <property type="evidence" value="ECO:0007669"/>
    <property type="project" value="UniProtKB-KW"/>
</dbReference>
<evidence type="ECO:0000256" key="2">
    <source>
        <dbReference type="ARBA" id="ARBA00022525"/>
    </source>
</evidence>
<organism evidence="8 9">
    <name type="scientific">Malurus cyaneus samueli</name>
    <dbReference type="NCBI Taxonomy" id="2593467"/>
    <lineage>
        <taxon>Eukaryota</taxon>
        <taxon>Metazoa</taxon>
        <taxon>Chordata</taxon>
        <taxon>Craniata</taxon>
        <taxon>Vertebrata</taxon>
        <taxon>Euteleostomi</taxon>
        <taxon>Archelosauria</taxon>
        <taxon>Archosauria</taxon>
        <taxon>Dinosauria</taxon>
        <taxon>Saurischia</taxon>
        <taxon>Theropoda</taxon>
        <taxon>Coelurosauria</taxon>
        <taxon>Aves</taxon>
        <taxon>Neognathae</taxon>
        <taxon>Neoaves</taxon>
        <taxon>Telluraves</taxon>
        <taxon>Australaves</taxon>
        <taxon>Passeriformes</taxon>
        <taxon>Meliphagoidea</taxon>
        <taxon>Maluridae</taxon>
        <taxon>Malurus</taxon>
    </lineage>
</organism>
<dbReference type="OrthoDB" id="126772at2759"/>
<keyword evidence="9" id="KW-1185">Reference proteome</keyword>
<dbReference type="Gene3D" id="3.30.60.30">
    <property type="match status" value="1"/>
</dbReference>
<evidence type="ECO:0000313" key="8">
    <source>
        <dbReference type="Ensembl" id="ENSMCSP00000020260.1"/>
    </source>
</evidence>
<keyword evidence="4" id="KW-0722">Serine protease inhibitor</keyword>
<dbReference type="Ensembl" id="ENSMCST00000020777.1">
    <property type="protein sequence ID" value="ENSMCSP00000020260.1"/>
    <property type="gene ID" value="ENSMCSG00000014217.1"/>
</dbReference>
<evidence type="ECO:0000256" key="1">
    <source>
        <dbReference type="ARBA" id="ARBA00004613"/>
    </source>
</evidence>
<dbReference type="InterPro" id="IPR036058">
    <property type="entry name" value="Kazal_dom_sf"/>
</dbReference>
<evidence type="ECO:0000256" key="4">
    <source>
        <dbReference type="ARBA" id="ARBA00022900"/>
    </source>
</evidence>
<protein>
    <recommendedName>
        <fullName evidence="7">Kazal-like domain-containing protein</fullName>
    </recommendedName>
</protein>
<dbReference type="AlphaFoldDB" id="A0A8C5UCY6"/>
<dbReference type="FunFam" id="3.30.60.30:FF:000036">
    <property type="entry name" value="Ovomucoid"/>
    <property type="match status" value="1"/>
</dbReference>
<dbReference type="PROSITE" id="PS51465">
    <property type="entry name" value="KAZAL_2"/>
    <property type="match status" value="1"/>
</dbReference>
<evidence type="ECO:0000313" key="9">
    <source>
        <dbReference type="Proteomes" id="UP000694560"/>
    </source>
</evidence>
<dbReference type="PANTHER" id="PTHR21312:SF28">
    <property type="entry name" value="OVOINHIBITOR-RELATED"/>
    <property type="match status" value="1"/>
</dbReference>
<dbReference type="PANTHER" id="PTHR21312">
    <property type="entry name" value="SERINE PROTEASE INHIBITOR"/>
    <property type="match status" value="1"/>
</dbReference>
<dbReference type="Pfam" id="PF00050">
    <property type="entry name" value="Kazal_1"/>
    <property type="match status" value="1"/>
</dbReference>
<evidence type="ECO:0000256" key="3">
    <source>
        <dbReference type="ARBA" id="ARBA00022690"/>
    </source>
</evidence>
<proteinExistence type="predicted"/>
<dbReference type="SUPFAM" id="SSF100895">
    <property type="entry name" value="Kazal-type serine protease inhibitors"/>
    <property type="match status" value="1"/>
</dbReference>
<dbReference type="GO" id="GO:0005576">
    <property type="term" value="C:extracellular region"/>
    <property type="evidence" value="ECO:0007669"/>
    <property type="project" value="UniProtKB-SubCell"/>
</dbReference>
<feature type="domain" description="Kazal-like" evidence="7">
    <location>
        <begin position="1"/>
        <end position="46"/>
    </location>
</feature>
<dbReference type="InterPro" id="IPR002350">
    <property type="entry name" value="Kazal_dom"/>
</dbReference>
<reference evidence="8" key="1">
    <citation type="submission" date="2025-08" db="UniProtKB">
        <authorList>
            <consortium name="Ensembl"/>
        </authorList>
    </citation>
    <scope>IDENTIFICATION</scope>
</reference>
<keyword evidence="5" id="KW-1015">Disulfide bond</keyword>
<accession>A0A8C5UCY6</accession>
<evidence type="ECO:0000256" key="5">
    <source>
        <dbReference type="ARBA" id="ARBA00023157"/>
    </source>
</evidence>
<keyword evidence="3" id="KW-0646">Protease inhibitor</keyword>
<comment type="subcellular location">
    <subcellularLocation>
        <location evidence="1">Secreted</location>
    </subcellularLocation>
</comment>
<keyword evidence="2" id="KW-0964">Secreted</keyword>
<keyword evidence="6" id="KW-0325">Glycoprotein</keyword>
<evidence type="ECO:0000259" key="7">
    <source>
        <dbReference type="PROSITE" id="PS51465"/>
    </source>
</evidence>
<evidence type="ECO:0000256" key="6">
    <source>
        <dbReference type="ARBA" id="ARBA00023180"/>
    </source>
</evidence>
<reference evidence="8" key="2">
    <citation type="submission" date="2025-09" db="UniProtKB">
        <authorList>
            <consortium name="Ensembl"/>
        </authorList>
    </citation>
    <scope>IDENTIFICATION</scope>
</reference>
<dbReference type="Proteomes" id="UP000694560">
    <property type="component" value="Unplaced"/>
</dbReference>
<dbReference type="SMART" id="SM00280">
    <property type="entry name" value="KAZAL"/>
    <property type="match status" value="1"/>
</dbReference>